<dbReference type="NCBIfam" id="TIGR01549">
    <property type="entry name" value="HAD-SF-IA-v1"/>
    <property type="match status" value="1"/>
</dbReference>
<evidence type="ECO:0000313" key="1">
    <source>
        <dbReference type="EMBL" id="GGD39003.1"/>
    </source>
</evidence>
<reference evidence="1" key="2">
    <citation type="submission" date="2020-09" db="EMBL/GenBank/DDBJ databases">
        <authorList>
            <person name="Sun Q."/>
            <person name="Zhou Y."/>
        </authorList>
    </citation>
    <scope>NUCLEOTIDE SEQUENCE</scope>
    <source>
        <strain evidence="1">CGMCC 1.15493</strain>
    </source>
</reference>
<gene>
    <name evidence="1" type="primary">gph2</name>
    <name evidence="1" type="ORF">GCM10011335_47210</name>
</gene>
<dbReference type="Gene3D" id="1.10.150.240">
    <property type="entry name" value="Putative phosphatase, domain 2"/>
    <property type="match status" value="1"/>
</dbReference>
<dbReference type="Pfam" id="PF13419">
    <property type="entry name" value="HAD_2"/>
    <property type="match status" value="1"/>
</dbReference>
<comment type="caution">
    <text evidence="1">The sequence shown here is derived from an EMBL/GenBank/DDBJ whole genome shotgun (WGS) entry which is preliminary data.</text>
</comment>
<dbReference type="SUPFAM" id="SSF56784">
    <property type="entry name" value="HAD-like"/>
    <property type="match status" value="1"/>
</dbReference>
<organism evidence="1 2">
    <name type="scientific">Aureimonas glaciei</name>
    <dbReference type="NCBI Taxonomy" id="1776957"/>
    <lineage>
        <taxon>Bacteria</taxon>
        <taxon>Pseudomonadati</taxon>
        <taxon>Pseudomonadota</taxon>
        <taxon>Alphaproteobacteria</taxon>
        <taxon>Hyphomicrobiales</taxon>
        <taxon>Aurantimonadaceae</taxon>
        <taxon>Aureimonas</taxon>
    </lineage>
</organism>
<dbReference type="Proteomes" id="UP000613160">
    <property type="component" value="Unassembled WGS sequence"/>
</dbReference>
<dbReference type="InterPro" id="IPR036412">
    <property type="entry name" value="HAD-like_sf"/>
</dbReference>
<reference evidence="1" key="1">
    <citation type="journal article" date="2014" name="Int. J. Syst. Evol. Microbiol.">
        <title>Complete genome sequence of Corynebacterium casei LMG S-19264T (=DSM 44701T), isolated from a smear-ripened cheese.</title>
        <authorList>
            <consortium name="US DOE Joint Genome Institute (JGI-PGF)"/>
            <person name="Walter F."/>
            <person name="Albersmeier A."/>
            <person name="Kalinowski J."/>
            <person name="Ruckert C."/>
        </authorList>
    </citation>
    <scope>NUCLEOTIDE SEQUENCE</scope>
    <source>
        <strain evidence="1">CGMCC 1.15493</strain>
    </source>
</reference>
<dbReference type="InterPro" id="IPR023214">
    <property type="entry name" value="HAD_sf"/>
</dbReference>
<dbReference type="InterPro" id="IPR050155">
    <property type="entry name" value="HAD-like_hydrolase_sf"/>
</dbReference>
<accession>A0A916YC97</accession>
<name>A0A916YC97_9HYPH</name>
<dbReference type="EMBL" id="BMJJ01000015">
    <property type="protein sequence ID" value="GGD39003.1"/>
    <property type="molecule type" value="Genomic_DNA"/>
</dbReference>
<protein>
    <submittedName>
        <fullName evidence="1">Phosphoglycolate phosphatase</fullName>
    </submittedName>
</protein>
<keyword evidence="2" id="KW-1185">Reference proteome</keyword>
<dbReference type="InterPro" id="IPR006439">
    <property type="entry name" value="HAD-SF_hydro_IA"/>
</dbReference>
<dbReference type="GO" id="GO:0008967">
    <property type="term" value="F:phosphoglycolate phosphatase activity"/>
    <property type="evidence" value="ECO:0007669"/>
    <property type="project" value="TreeGrafter"/>
</dbReference>
<dbReference type="InterPro" id="IPR041492">
    <property type="entry name" value="HAD_2"/>
</dbReference>
<dbReference type="GO" id="GO:0005829">
    <property type="term" value="C:cytosol"/>
    <property type="evidence" value="ECO:0007669"/>
    <property type="project" value="TreeGrafter"/>
</dbReference>
<dbReference type="PANTHER" id="PTHR43434:SF24">
    <property type="entry name" value="HYDROLASE-RELATED"/>
    <property type="match status" value="1"/>
</dbReference>
<dbReference type="SFLD" id="SFLDS00003">
    <property type="entry name" value="Haloacid_Dehalogenase"/>
    <property type="match status" value="1"/>
</dbReference>
<proteinExistence type="predicted"/>
<sequence length="232" mass="24075">MKLVLFDCDGTLADSFGLICEAMRRTFAAHDLPVPGDAATQAIIGLSLDSAILRLYPECPPKLLPLLVAAYRLNFRAAREDAAFRETLFAGIPALLADLSGRETLRLGLVTGKTRRGVDAVVATHGLEGVFLAIRTADDCPSKPHPAMVLECCEALGVDPAETLVVGDAVFDMQMAVAAGASALGVAWGASAPLALSQAGAYEVAADVAEMGTLIDGWLAGETLSARAPVLA</sequence>
<dbReference type="InterPro" id="IPR023198">
    <property type="entry name" value="PGP-like_dom2"/>
</dbReference>
<evidence type="ECO:0000313" key="2">
    <source>
        <dbReference type="Proteomes" id="UP000613160"/>
    </source>
</evidence>
<dbReference type="AlphaFoldDB" id="A0A916YC97"/>
<dbReference type="Gene3D" id="3.40.50.1000">
    <property type="entry name" value="HAD superfamily/HAD-like"/>
    <property type="match status" value="1"/>
</dbReference>
<dbReference type="GO" id="GO:0006281">
    <property type="term" value="P:DNA repair"/>
    <property type="evidence" value="ECO:0007669"/>
    <property type="project" value="TreeGrafter"/>
</dbReference>
<dbReference type="SFLD" id="SFLDG01129">
    <property type="entry name" value="C1.5:_HAD__Beta-PGM__Phosphata"/>
    <property type="match status" value="1"/>
</dbReference>
<dbReference type="RefSeq" id="WP_188854909.1">
    <property type="nucleotide sequence ID" value="NZ_BMJJ01000015.1"/>
</dbReference>
<dbReference type="PANTHER" id="PTHR43434">
    <property type="entry name" value="PHOSPHOGLYCOLATE PHOSPHATASE"/>
    <property type="match status" value="1"/>
</dbReference>